<dbReference type="Proteomes" id="UP000007306">
    <property type="component" value="Chromosome 10"/>
</dbReference>
<feature type="region of interest" description="Disordered" evidence="1">
    <location>
        <begin position="125"/>
        <end position="147"/>
    </location>
</feature>
<evidence type="ECO:0000313" key="2">
    <source>
        <dbReference type="EnsemblPlants" id="ORGLA10G0027300.1"/>
    </source>
</evidence>
<keyword evidence="3" id="KW-1185">Reference proteome</keyword>
<dbReference type="EnsemblPlants" id="ORGLA10G0027300.1">
    <property type="protein sequence ID" value="ORGLA10G0027300.1"/>
    <property type="gene ID" value="ORGLA10G0027300"/>
</dbReference>
<organism evidence="2 3">
    <name type="scientific">Oryza glaberrima</name>
    <name type="common">African rice</name>
    <dbReference type="NCBI Taxonomy" id="4538"/>
    <lineage>
        <taxon>Eukaryota</taxon>
        <taxon>Viridiplantae</taxon>
        <taxon>Streptophyta</taxon>
        <taxon>Embryophyta</taxon>
        <taxon>Tracheophyta</taxon>
        <taxon>Spermatophyta</taxon>
        <taxon>Magnoliopsida</taxon>
        <taxon>Liliopsida</taxon>
        <taxon>Poales</taxon>
        <taxon>Poaceae</taxon>
        <taxon>BOP clade</taxon>
        <taxon>Oryzoideae</taxon>
        <taxon>Oryzeae</taxon>
        <taxon>Oryzinae</taxon>
        <taxon>Oryza</taxon>
    </lineage>
</organism>
<sequence length="168" mass="18185">MAAPSRMRRSASPRSGQPQTKRTRKLCLADGLQDPGLHKVLNAGLGHHCDGDDALDVVDEHRVGHVGDAACARMSARMRSSAMTAQRPGRRDSRRGWCGKVVADTRTTWASVVVADCMGDGMVFGRRGEGGKDDGRRDSRKDGVGRPTLVGLGHRYVLGVQRVAREQL</sequence>
<reference evidence="2" key="1">
    <citation type="submission" date="2015-06" db="UniProtKB">
        <authorList>
            <consortium name="EnsemblPlants"/>
        </authorList>
    </citation>
    <scope>IDENTIFICATION</scope>
</reference>
<feature type="region of interest" description="Disordered" evidence="1">
    <location>
        <begin position="1"/>
        <end position="23"/>
    </location>
</feature>
<accession>I1QSU0</accession>
<dbReference type="Gramene" id="ORGLA10G0027300.1">
    <property type="protein sequence ID" value="ORGLA10G0027300.1"/>
    <property type="gene ID" value="ORGLA10G0027300"/>
</dbReference>
<name>I1QSU0_ORYGL</name>
<reference evidence="2 3" key="2">
    <citation type="submission" date="2018-04" db="EMBL/GenBank/DDBJ databases">
        <title>OglaRS2 (Oryza glaberrima Reference Sequence Version 2).</title>
        <authorList>
            <person name="Zhang J."/>
            <person name="Kudrna D."/>
            <person name="Lee S."/>
            <person name="Talag J."/>
            <person name="Rajasekar S."/>
            <person name="Wing R.A."/>
        </authorList>
    </citation>
    <scope>NUCLEOTIDE SEQUENCE [LARGE SCALE GENOMIC DNA]</scope>
    <source>
        <strain evidence="2 3">cv. IRGC 96717</strain>
    </source>
</reference>
<dbReference type="AlphaFoldDB" id="I1QSU0"/>
<proteinExistence type="predicted"/>
<evidence type="ECO:0000313" key="3">
    <source>
        <dbReference type="Proteomes" id="UP000007306"/>
    </source>
</evidence>
<feature type="compositionally biased region" description="Basic and acidic residues" evidence="1">
    <location>
        <begin position="126"/>
        <end position="144"/>
    </location>
</feature>
<protein>
    <submittedName>
        <fullName evidence="2">Uncharacterized protein</fullName>
    </submittedName>
</protein>
<dbReference type="HOGENOM" id="CLU_1589038_0_0_1"/>
<feature type="compositionally biased region" description="Basic residues" evidence="1">
    <location>
        <begin position="1"/>
        <end position="11"/>
    </location>
</feature>
<evidence type="ECO:0000256" key="1">
    <source>
        <dbReference type="SAM" id="MobiDB-lite"/>
    </source>
</evidence>